<accession>A0A5D3BRJ6</accession>
<reference evidence="1 2" key="1">
    <citation type="submission" date="2019-08" db="EMBL/GenBank/DDBJ databases">
        <title>Draft genome sequences of two oriental melons (Cucumis melo L. var makuwa).</title>
        <authorList>
            <person name="Kwon S.-Y."/>
        </authorList>
    </citation>
    <scope>NUCLEOTIDE SEQUENCE [LARGE SCALE GENOMIC DNA]</scope>
    <source>
        <strain evidence="2">cv. Chang Bougi</strain>
        <tissue evidence="1">Leaf</tissue>
    </source>
</reference>
<dbReference type="EMBL" id="SSTD01016371">
    <property type="protein sequence ID" value="TYK00876.1"/>
    <property type="molecule type" value="Genomic_DNA"/>
</dbReference>
<dbReference type="Proteomes" id="UP000321947">
    <property type="component" value="Unassembled WGS sequence"/>
</dbReference>
<proteinExistence type="predicted"/>
<name>A0A5D3BRJ6_CUCMM</name>
<organism evidence="1 2">
    <name type="scientific">Cucumis melo var. makuwa</name>
    <name type="common">Oriental melon</name>
    <dbReference type="NCBI Taxonomy" id="1194695"/>
    <lineage>
        <taxon>Eukaryota</taxon>
        <taxon>Viridiplantae</taxon>
        <taxon>Streptophyta</taxon>
        <taxon>Embryophyta</taxon>
        <taxon>Tracheophyta</taxon>
        <taxon>Spermatophyta</taxon>
        <taxon>Magnoliopsida</taxon>
        <taxon>eudicotyledons</taxon>
        <taxon>Gunneridae</taxon>
        <taxon>Pentapetalae</taxon>
        <taxon>rosids</taxon>
        <taxon>fabids</taxon>
        <taxon>Cucurbitales</taxon>
        <taxon>Cucurbitaceae</taxon>
        <taxon>Benincaseae</taxon>
        <taxon>Cucumis</taxon>
    </lineage>
</organism>
<evidence type="ECO:0000313" key="2">
    <source>
        <dbReference type="Proteomes" id="UP000321947"/>
    </source>
</evidence>
<dbReference type="PANTHER" id="PTHR46148:SF57">
    <property type="entry name" value="OS12G0499874 PROTEIN"/>
    <property type="match status" value="1"/>
</dbReference>
<comment type="caution">
    <text evidence="1">The sequence shown here is derived from an EMBL/GenBank/DDBJ whole genome shotgun (WGS) entry which is preliminary data.</text>
</comment>
<dbReference type="PANTHER" id="PTHR46148">
    <property type="entry name" value="CHROMO DOMAIN-CONTAINING PROTEIN"/>
    <property type="match status" value="1"/>
</dbReference>
<dbReference type="AlphaFoldDB" id="A0A5D3BRJ6"/>
<sequence>MGNDMKKFDFFMHFQGEQPIELKEDLSYDEEPVQILDGKEQVLRNKTIPLIKVLWRHHSVEEATWEPEDQMKKIYRYFSPEARGYCVYTGYVPLLTLSVLRDNNAIVSAGCLQVYLRNQLFSGYTSCMFMISLVEKGVVGRLHAVFRSKLAGSPEGGVT</sequence>
<evidence type="ECO:0000313" key="1">
    <source>
        <dbReference type="EMBL" id="TYK00876.1"/>
    </source>
</evidence>
<protein>
    <submittedName>
        <fullName evidence="1">Chromo domain-containing protein</fullName>
    </submittedName>
</protein>
<gene>
    <name evidence="1" type="ORF">E5676_scaffold602G00340</name>
</gene>